<dbReference type="RefSeq" id="WP_046328483.1">
    <property type="nucleotide sequence ID" value="NZ_CP011280.1"/>
</dbReference>
<evidence type="ECO:0000256" key="1">
    <source>
        <dbReference type="ARBA" id="ARBA00004202"/>
    </source>
</evidence>
<evidence type="ECO:0000256" key="10">
    <source>
        <dbReference type="ARBA" id="ARBA00025157"/>
    </source>
</evidence>
<dbReference type="KEGG" id="sns:VC03_02275"/>
<dbReference type="InterPro" id="IPR050095">
    <property type="entry name" value="ECF_ABC_transporter_ATP-bd"/>
</dbReference>
<proteinExistence type="inferred from homology"/>
<comment type="subcellular location">
    <subcellularLocation>
        <location evidence="1">Cell membrane</location>
        <topology evidence="1">Peripheral membrane protein</topology>
    </subcellularLocation>
</comment>
<dbReference type="STRING" id="187101.VC03_02275"/>
<evidence type="ECO:0000256" key="9">
    <source>
        <dbReference type="ARBA" id="ARBA00023136"/>
    </source>
</evidence>
<name>A0A0E3ZA34_9FUSO</name>
<organism evidence="12 13">
    <name type="scientific">Sneathia vaginalis</name>
    <dbReference type="NCBI Taxonomy" id="187101"/>
    <lineage>
        <taxon>Bacteria</taxon>
        <taxon>Fusobacteriati</taxon>
        <taxon>Fusobacteriota</taxon>
        <taxon>Fusobacteriia</taxon>
        <taxon>Fusobacteriales</taxon>
        <taxon>Leptotrichiaceae</taxon>
        <taxon>Sneathia</taxon>
    </lineage>
</organism>
<keyword evidence="5" id="KW-0677">Repeat</keyword>
<feature type="domain" description="ABC transporter" evidence="11">
    <location>
        <begin position="247"/>
        <end position="455"/>
    </location>
</feature>
<protein>
    <submittedName>
        <fullName evidence="12">ABC transporter ATP-binding protein</fullName>
    </submittedName>
</protein>
<evidence type="ECO:0000256" key="3">
    <source>
        <dbReference type="ARBA" id="ARBA00022448"/>
    </source>
</evidence>
<evidence type="ECO:0000256" key="5">
    <source>
        <dbReference type="ARBA" id="ARBA00022737"/>
    </source>
</evidence>
<dbReference type="GO" id="GO:0042626">
    <property type="term" value="F:ATPase-coupled transmembrane transporter activity"/>
    <property type="evidence" value="ECO:0007669"/>
    <property type="project" value="TreeGrafter"/>
</dbReference>
<dbReference type="GO" id="GO:0043190">
    <property type="term" value="C:ATP-binding cassette (ABC) transporter complex"/>
    <property type="evidence" value="ECO:0007669"/>
    <property type="project" value="TreeGrafter"/>
</dbReference>
<keyword evidence="8" id="KW-1278">Translocase</keyword>
<evidence type="ECO:0000313" key="13">
    <source>
        <dbReference type="Proteomes" id="UP000033103"/>
    </source>
</evidence>
<evidence type="ECO:0000256" key="2">
    <source>
        <dbReference type="ARBA" id="ARBA00005417"/>
    </source>
</evidence>
<evidence type="ECO:0000256" key="8">
    <source>
        <dbReference type="ARBA" id="ARBA00022967"/>
    </source>
</evidence>
<dbReference type="InterPro" id="IPR003439">
    <property type="entry name" value="ABC_transporter-like_ATP-bd"/>
</dbReference>
<comment type="function">
    <text evidence="10">Probably part of an ABC transporter complex. Responsible for energy coupling to the transport system.</text>
</comment>
<accession>A0A0E3ZA34</accession>
<gene>
    <name evidence="12" type="ORF">VC03_02275</name>
</gene>
<dbReference type="GO" id="GO:0016887">
    <property type="term" value="F:ATP hydrolysis activity"/>
    <property type="evidence" value="ECO:0007669"/>
    <property type="project" value="InterPro"/>
</dbReference>
<keyword evidence="7 12" id="KW-0067">ATP-binding</keyword>
<keyword evidence="4" id="KW-1003">Cell membrane</keyword>
<evidence type="ECO:0000256" key="4">
    <source>
        <dbReference type="ARBA" id="ARBA00022475"/>
    </source>
</evidence>
<feature type="domain" description="ABC transporter" evidence="11">
    <location>
        <begin position="2"/>
        <end position="239"/>
    </location>
</feature>
<dbReference type="SUPFAM" id="SSF52540">
    <property type="entry name" value="P-loop containing nucleoside triphosphate hydrolases"/>
    <property type="match status" value="2"/>
</dbReference>
<dbReference type="PATRIC" id="fig|1069640.6.peg.435"/>
<keyword evidence="3" id="KW-0813">Transport</keyword>
<evidence type="ECO:0000259" key="11">
    <source>
        <dbReference type="PROSITE" id="PS50893"/>
    </source>
</evidence>
<sequence>MLSIENLSIKYEKKTLFTGLNLNINEGELIVITGKSGSGKSSLLKVINGIIPEFNIASVSGNIRCNDIDILKESMTKRSKYISTVFQNPKTQFYCINTTDEIAFGLENRNVSKDEIESTIKHYSKLLKTEDLMDRDIFKLSGGQKQLIAINACMCMDNIIYLFDEPSSSLDESSVEWLKNTLLLLKKMGKIVIIAEHRLYYLKDIMDKLLIIQDEKIVTYTKKEIPFIDFEKYQLRSFSDLSIDREVKEIDLHKKRDIRDYEGLVCKDYYICYNKNVVIDTSISLNNGTFFITGKNGVGKTSFVRKLAGLLKNKYGQTYYMNKKIKKEYEYISMVMQDVNYQIFTDSVWSEISIVSENKEEKIEVLKEFDLYDKKDYHPQILSGGEKQRLMIAKAIVSKKPIVIFDEPTSGLDKIQMNKIIRYIEKMRKDNKLILVITHDKELIKFCDGQILRFV</sequence>
<evidence type="ECO:0000313" key="12">
    <source>
        <dbReference type="EMBL" id="AKC95377.1"/>
    </source>
</evidence>
<dbReference type="HOGENOM" id="CLU_000604_86_7_0"/>
<dbReference type="PROSITE" id="PS00211">
    <property type="entry name" value="ABC_TRANSPORTER_1"/>
    <property type="match status" value="1"/>
</dbReference>
<dbReference type="InterPro" id="IPR015856">
    <property type="entry name" value="ABC_transpr_CbiO/EcfA_su"/>
</dbReference>
<dbReference type="AlphaFoldDB" id="A0A0E3ZA34"/>
<dbReference type="SMART" id="SM00382">
    <property type="entry name" value="AAA"/>
    <property type="match status" value="2"/>
</dbReference>
<dbReference type="GO" id="GO:0005524">
    <property type="term" value="F:ATP binding"/>
    <property type="evidence" value="ECO:0007669"/>
    <property type="project" value="UniProtKB-KW"/>
</dbReference>
<dbReference type="InterPro" id="IPR003593">
    <property type="entry name" value="AAA+_ATPase"/>
</dbReference>
<dbReference type="InterPro" id="IPR017871">
    <property type="entry name" value="ABC_transporter-like_CS"/>
</dbReference>
<comment type="similarity">
    <text evidence="2">Belongs to the ABC transporter superfamily.</text>
</comment>
<keyword evidence="6" id="KW-0547">Nucleotide-binding</keyword>
<keyword evidence="9" id="KW-0472">Membrane</keyword>
<dbReference type="Proteomes" id="UP000033103">
    <property type="component" value="Chromosome"/>
</dbReference>
<evidence type="ECO:0000256" key="7">
    <source>
        <dbReference type="ARBA" id="ARBA00022840"/>
    </source>
</evidence>
<dbReference type="PANTHER" id="PTHR43553">
    <property type="entry name" value="HEAVY METAL TRANSPORTER"/>
    <property type="match status" value="1"/>
</dbReference>
<dbReference type="PANTHER" id="PTHR43553:SF23">
    <property type="entry name" value="ABC TRANSPORTER ATP-BINDING COMPONENT"/>
    <property type="match status" value="1"/>
</dbReference>
<dbReference type="EMBL" id="CP011280">
    <property type="protein sequence ID" value="AKC95377.1"/>
    <property type="molecule type" value="Genomic_DNA"/>
</dbReference>
<keyword evidence="13" id="KW-1185">Reference proteome</keyword>
<dbReference type="Gene3D" id="3.40.50.300">
    <property type="entry name" value="P-loop containing nucleotide triphosphate hydrolases"/>
    <property type="match status" value="2"/>
</dbReference>
<dbReference type="OrthoDB" id="501320at2"/>
<dbReference type="Pfam" id="PF00005">
    <property type="entry name" value="ABC_tran"/>
    <property type="match status" value="2"/>
</dbReference>
<reference evidence="12 13" key="1">
    <citation type="journal article" date="2012" name="BMC Genomics">
        <title>Genomic sequence analysis and characterization of Sneathia amnii sp. nov.</title>
        <authorList>
            <consortium name="Vaginal Microbiome Consortium (additional members)"/>
            <person name="Harwich M.D.Jr."/>
            <person name="Serrano M.G."/>
            <person name="Fettweis J.M."/>
            <person name="Alves J.M."/>
            <person name="Reimers M.A."/>
            <person name="Buck G.A."/>
            <person name="Jefferson K.K."/>
        </authorList>
    </citation>
    <scope>NUCLEOTIDE SEQUENCE [LARGE SCALE GENOMIC DNA]</scope>
    <source>
        <strain evidence="12 13">SN35</strain>
    </source>
</reference>
<evidence type="ECO:0000256" key="6">
    <source>
        <dbReference type="ARBA" id="ARBA00022741"/>
    </source>
</evidence>
<dbReference type="CDD" id="cd03225">
    <property type="entry name" value="ABC_cobalt_CbiO_domain1"/>
    <property type="match status" value="1"/>
</dbReference>
<dbReference type="InterPro" id="IPR027417">
    <property type="entry name" value="P-loop_NTPase"/>
</dbReference>
<dbReference type="PROSITE" id="PS50893">
    <property type="entry name" value="ABC_TRANSPORTER_2"/>
    <property type="match status" value="2"/>
</dbReference>